<accession>A0ABU8ZNB3</accession>
<dbReference type="SUPFAM" id="SSF46689">
    <property type="entry name" value="Homeodomain-like"/>
    <property type="match status" value="1"/>
</dbReference>
<proteinExistence type="predicted"/>
<keyword evidence="6" id="KW-1185">Reference proteome</keyword>
<dbReference type="Proteomes" id="UP001373159">
    <property type="component" value="Unassembled WGS sequence"/>
</dbReference>
<evidence type="ECO:0000256" key="3">
    <source>
        <dbReference type="SAM" id="MobiDB-lite"/>
    </source>
</evidence>
<evidence type="ECO:0000256" key="1">
    <source>
        <dbReference type="ARBA" id="ARBA00023125"/>
    </source>
</evidence>
<evidence type="ECO:0000259" key="4">
    <source>
        <dbReference type="PROSITE" id="PS50977"/>
    </source>
</evidence>
<reference evidence="5 6" key="1">
    <citation type="submission" date="2024-02" db="EMBL/GenBank/DDBJ databases">
        <title>Bifidobacterium honeyensis sp. nov., isolated from the comb honey.</title>
        <authorList>
            <person name="Liu W."/>
            <person name="Li Y."/>
        </authorList>
    </citation>
    <scope>NUCLEOTIDE SEQUENCE [LARGE SCALE GENOMIC DNA]</scope>
    <source>
        <strain evidence="5 6">IMAU50988</strain>
    </source>
</reference>
<protein>
    <recommendedName>
        <fullName evidence="4">HTH tetR-type domain-containing protein</fullName>
    </recommendedName>
</protein>
<gene>
    <name evidence="5" type="ORF">V8P97_04575</name>
</gene>
<dbReference type="InterPro" id="IPR009057">
    <property type="entry name" value="Homeodomain-like_sf"/>
</dbReference>
<feature type="region of interest" description="Disordered" evidence="3">
    <location>
        <begin position="242"/>
        <end position="293"/>
    </location>
</feature>
<dbReference type="EMBL" id="JBANBB010000001">
    <property type="protein sequence ID" value="MEK0306736.1"/>
    <property type="molecule type" value="Genomic_DNA"/>
</dbReference>
<dbReference type="RefSeq" id="WP_340469288.1">
    <property type="nucleotide sequence ID" value="NZ_JBANBB010000001.1"/>
</dbReference>
<keyword evidence="1 2" id="KW-0238">DNA-binding</keyword>
<comment type="caution">
    <text evidence="5">The sequence shown here is derived from an EMBL/GenBank/DDBJ whole genome shotgun (WGS) entry which is preliminary data.</text>
</comment>
<dbReference type="PROSITE" id="PS50977">
    <property type="entry name" value="HTH_TETR_2"/>
    <property type="match status" value="1"/>
</dbReference>
<feature type="domain" description="HTH tetR-type" evidence="4">
    <location>
        <begin position="14"/>
        <end position="74"/>
    </location>
</feature>
<evidence type="ECO:0000313" key="5">
    <source>
        <dbReference type="EMBL" id="MEK0306736.1"/>
    </source>
</evidence>
<sequence length="293" mass="31555">MPRIKEATLSEHRTATRTCIIQAAESILRTGGRRALTMAAVGRKTGLARNSIYRYAKDADALCDLVLERHLPSWSRALTQALDGVEDPAETIVVWTRTNLSQAGEHGHGWLMDLYAGDNDEDFRRAFRYATTAGGRAGTAPLAERPPKQAMVDFHRAVNQPLIDAWRALRPEGAWTGVEVTRGILQSGMRLMDALTDRPPCGGQAALTSGERRRRVNAVMKDVTAATRAVVDALGDDGDASLGSGCTGRQPRTACRTPAGREAGPGPAGKTGVRPFDRPEGNLTDSEGKARNT</sequence>
<dbReference type="InterPro" id="IPR001647">
    <property type="entry name" value="HTH_TetR"/>
</dbReference>
<organism evidence="5 6">
    <name type="scientific">Bifidobacterium favimelis</name>
    <dbReference type="NCBI Taxonomy" id="3122979"/>
    <lineage>
        <taxon>Bacteria</taxon>
        <taxon>Bacillati</taxon>
        <taxon>Actinomycetota</taxon>
        <taxon>Actinomycetes</taxon>
        <taxon>Bifidobacteriales</taxon>
        <taxon>Bifidobacteriaceae</taxon>
        <taxon>Bifidobacterium</taxon>
    </lineage>
</organism>
<feature type="DNA-binding region" description="H-T-H motif" evidence="2">
    <location>
        <begin position="37"/>
        <end position="56"/>
    </location>
</feature>
<name>A0ABU8ZNB3_9BIFI</name>
<dbReference type="Gene3D" id="1.10.357.10">
    <property type="entry name" value="Tetracycline Repressor, domain 2"/>
    <property type="match status" value="1"/>
</dbReference>
<feature type="compositionally biased region" description="Basic and acidic residues" evidence="3">
    <location>
        <begin position="275"/>
        <end position="293"/>
    </location>
</feature>
<evidence type="ECO:0000256" key="2">
    <source>
        <dbReference type="PROSITE-ProRule" id="PRU00335"/>
    </source>
</evidence>
<evidence type="ECO:0000313" key="6">
    <source>
        <dbReference type="Proteomes" id="UP001373159"/>
    </source>
</evidence>